<evidence type="ECO:0000259" key="3">
    <source>
        <dbReference type="PROSITE" id="PS50115"/>
    </source>
</evidence>
<dbReference type="InterPro" id="IPR038508">
    <property type="entry name" value="ArfGAP_dom_sf"/>
</dbReference>
<evidence type="ECO:0000256" key="1">
    <source>
        <dbReference type="PROSITE-ProRule" id="PRU00288"/>
    </source>
</evidence>
<reference evidence="4 5" key="1">
    <citation type="journal article" date="2024" name="G3 (Bethesda)">
        <title>Genome assembly of Hibiscus sabdariffa L. provides insights into metabolisms of medicinal natural products.</title>
        <authorList>
            <person name="Kim T."/>
        </authorList>
    </citation>
    <scope>NUCLEOTIDE SEQUENCE [LARGE SCALE GENOMIC DNA]</scope>
    <source>
        <strain evidence="4">TK-2024</strain>
        <tissue evidence="4">Old leaves</tissue>
    </source>
</reference>
<dbReference type="PANTHER" id="PTHR46085">
    <property type="entry name" value="ARFGAP/RECO-RELATED"/>
    <property type="match status" value="1"/>
</dbReference>
<feature type="region of interest" description="Disordered" evidence="2">
    <location>
        <begin position="214"/>
        <end position="256"/>
    </location>
</feature>
<name>A0ABR2R1D1_9ROSI</name>
<dbReference type="CDD" id="cd08838">
    <property type="entry name" value="ArfGap_AGFG"/>
    <property type="match status" value="1"/>
</dbReference>
<keyword evidence="1" id="KW-0862">Zinc</keyword>
<dbReference type="PROSITE" id="PS50115">
    <property type="entry name" value="ARFGAP"/>
    <property type="match status" value="1"/>
</dbReference>
<dbReference type="EMBL" id="JBBPBN010000028">
    <property type="protein sequence ID" value="KAK9006782.1"/>
    <property type="molecule type" value="Genomic_DNA"/>
</dbReference>
<evidence type="ECO:0000313" key="5">
    <source>
        <dbReference type="Proteomes" id="UP001396334"/>
    </source>
</evidence>
<keyword evidence="1" id="KW-0863">Zinc-finger</keyword>
<feature type="region of interest" description="Disordered" evidence="2">
    <location>
        <begin position="122"/>
        <end position="157"/>
    </location>
</feature>
<feature type="domain" description="Arf-GAP" evidence="3">
    <location>
        <begin position="11"/>
        <end position="129"/>
    </location>
</feature>
<dbReference type="SMART" id="SM00105">
    <property type="entry name" value="ArfGap"/>
    <property type="match status" value="1"/>
</dbReference>
<dbReference type="Proteomes" id="UP001396334">
    <property type="component" value="Unassembled WGS sequence"/>
</dbReference>
<protein>
    <recommendedName>
        <fullName evidence="3">Arf-GAP domain-containing protein</fullName>
    </recommendedName>
</protein>
<gene>
    <name evidence="4" type="ORF">V6N11_019116</name>
</gene>
<keyword evidence="1" id="KW-0479">Metal-binding</keyword>
<dbReference type="PRINTS" id="PR00405">
    <property type="entry name" value="REVINTRACTNG"/>
</dbReference>
<accession>A0ABR2R1D1</accession>
<dbReference type="InterPro" id="IPR037278">
    <property type="entry name" value="ARFGAP/RecO"/>
</dbReference>
<feature type="region of interest" description="Disordered" evidence="2">
    <location>
        <begin position="772"/>
        <end position="798"/>
    </location>
</feature>
<dbReference type="InterPro" id="IPR044820">
    <property type="entry name" value="AGD14-like"/>
</dbReference>
<dbReference type="InterPro" id="IPR001164">
    <property type="entry name" value="ArfGAP_dom"/>
</dbReference>
<dbReference type="PANTHER" id="PTHR46085:SF4">
    <property type="entry name" value="ADP-RIBOSYLATION FACTOR GTPASE-ACTIVATING PROTEIN AGD14-RELATED"/>
    <property type="match status" value="1"/>
</dbReference>
<organism evidence="4 5">
    <name type="scientific">Hibiscus sabdariffa</name>
    <name type="common">roselle</name>
    <dbReference type="NCBI Taxonomy" id="183260"/>
    <lineage>
        <taxon>Eukaryota</taxon>
        <taxon>Viridiplantae</taxon>
        <taxon>Streptophyta</taxon>
        <taxon>Embryophyta</taxon>
        <taxon>Tracheophyta</taxon>
        <taxon>Spermatophyta</taxon>
        <taxon>Magnoliopsida</taxon>
        <taxon>eudicotyledons</taxon>
        <taxon>Gunneridae</taxon>
        <taxon>Pentapetalae</taxon>
        <taxon>rosids</taxon>
        <taxon>malvids</taxon>
        <taxon>Malvales</taxon>
        <taxon>Malvaceae</taxon>
        <taxon>Malvoideae</taxon>
        <taxon>Hibiscus</taxon>
    </lineage>
</organism>
<dbReference type="Pfam" id="PF01412">
    <property type="entry name" value="ArfGap"/>
    <property type="match status" value="1"/>
</dbReference>
<sequence length="798" mass="86260">MGSRREEERNEKIIRGLMKLPPNRRCINCNSVSPQYVCTNFWTFVCMTCSGIHREFTHRVKSVSMSKFNSEEVEALQNGGNQRARDIYLKDWDLQRQRLPNSSNVNKIREFIKSVYVDRKYVGQKTSDQPPRDIQSPRNHGDNKRRPSSYHSYSESPPYDYQYEVRRYGKQVAATLARKPDSDRGFFVRKTSSFIFSPGRLSDQTFEDRFANEGSAPRVSDYSVSSGGDTFKSGTGSPNFQKDVFGSPNSQPQKDFFGEYTHRQRSNLFVDPNSKKYAAGILPPQRTKSMGSFGSIDDNSMFVKSYNSGIGLDVVSEPEKTAGSHHDKASNVSQSSVPVNYGGLDLFNAPETSASPPIDLFQLPATSSVSSENVFQPLASLMPACSVSQSSVPVNYGGLDLFNAPETSASPPIDLFQLPATSSVSSENVFQPQASLMPACSVSQSSVPVNYGGLDLFNAPETSASPPIDLFQLPATSMVSSENVFQPLASLMPHGNLYQPSPSIPSVDLFSGNSEQPLAASFGGKLPHLPVPKNEGWSMSDIPQPAASGSVTKNLSSDVMPSDGNLPVKFDQLQPPNTTMQWPLFENSSALSSSVISSEGQEGLHVGQSSAAANSTQSWNAFTYSAESLSTETQVAAYNHSAATSLHLGVGVSESLDNDGFQTAALQAGFPAANLSNGDGIAPPYAPMVNPLLGEKQLHAADRKSTNPFDLPYDSELERSAMFLDMSSLQTALPNAQPPSTSIGGVSQPWFPQNPVTPYILGTTQGGLAYMSGQAPSSQSSNVPNQGPFASVRGNPFA</sequence>
<proteinExistence type="predicted"/>
<evidence type="ECO:0000256" key="2">
    <source>
        <dbReference type="SAM" id="MobiDB-lite"/>
    </source>
</evidence>
<feature type="compositionally biased region" description="Polar residues" evidence="2">
    <location>
        <begin position="774"/>
        <end position="785"/>
    </location>
</feature>
<dbReference type="SUPFAM" id="SSF57863">
    <property type="entry name" value="ArfGap/RecO-like zinc finger"/>
    <property type="match status" value="1"/>
</dbReference>
<keyword evidence="5" id="KW-1185">Reference proteome</keyword>
<evidence type="ECO:0000313" key="4">
    <source>
        <dbReference type="EMBL" id="KAK9006782.1"/>
    </source>
</evidence>
<feature type="compositionally biased region" description="Polar residues" evidence="2">
    <location>
        <begin position="222"/>
        <end position="240"/>
    </location>
</feature>
<comment type="caution">
    <text evidence="4">The sequence shown here is derived from an EMBL/GenBank/DDBJ whole genome shotgun (WGS) entry which is preliminary data.</text>
</comment>
<dbReference type="Gene3D" id="1.10.220.150">
    <property type="entry name" value="Arf GTPase activating protein"/>
    <property type="match status" value="1"/>
</dbReference>